<proteinExistence type="predicted"/>
<dbReference type="AlphaFoldDB" id="A0AAD9GH59"/>
<dbReference type="EMBL" id="JAHBMH010000024">
    <property type="protein sequence ID" value="KAK1938370.1"/>
    <property type="molecule type" value="Genomic_DNA"/>
</dbReference>
<evidence type="ECO:0000313" key="1">
    <source>
        <dbReference type="EMBL" id="KAK1938370.1"/>
    </source>
</evidence>
<protein>
    <submittedName>
        <fullName evidence="1">Uncharacterized protein</fullName>
    </submittedName>
</protein>
<gene>
    <name evidence="1" type="ORF">X943_000649</name>
</gene>
<evidence type="ECO:0000313" key="2">
    <source>
        <dbReference type="Proteomes" id="UP001195914"/>
    </source>
</evidence>
<reference evidence="1" key="2">
    <citation type="submission" date="2021-05" db="EMBL/GenBank/DDBJ databases">
        <authorList>
            <person name="Pain A."/>
        </authorList>
    </citation>
    <scope>NUCLEOTIDE SEQUENCE</scope>
    <source>
        <strain evidence="1">1802A</strain>
    </source>
</reference>
<organism evidence="1 2">
    <name type="scientific">Babesia divergens</name>
    <dbReference type="NCBI Taxonomy" id="32595"/>
    <lineage>
        <taxon>Eukaryota</taxon>
        <taxon>Sar</taxon>
        <taxon>Alveolata</taxon>
        <taxon>Apicomplexa</taxon>
        <taxon>Aconoidasida</taxon>
        <taxon>Piroplasmida</taxon>
        <taxon>Babesiidae</taxon>
        <taxon>Babesia</taxon>
    </lineage>
</organism>
<name>A0AAD9GH59_BABDI</name>
<sequence>MADLSFYEVEVAYHGKFCYICSNAYVDPFNIWERLEYCMKSILPLPVNVRKINLSRWNKNIQLPDGLHSEFSEGGSFCCRYVKADGNNKLNTHDPNVGALERPYLHLYVLPPMDYAFFKRHVMAPLKSFLSAHKSKGIVVIFGICDKENTEQQKSNCKTIDKVRRMFTSMSLSQSRLCLVPMLGLYLLNDSRPLSGDGNGDKNHDTLSFKNWESLALAMGDSISEVVSTRLADIAAVIHKAKWISTNKLTLLYESIVRMYVKCGLKLDAINGYITLIKRIEPEVKGVLVAEDFEHAPFIFYTEAVYPLENDDSAFQIYQYLCSVSMQLLGGMNSISNLCRFCHIILDYCLLCLSHIRRNLSIKSILWSLALLAKAVSYLQEKIGALADSTQPLEPVVMSYDRTQIRKHRQSVISKLRATFKGKKNASTIIQKTEDSDDWVVHPFTTLPKVPDNKELSTDLVQLGTRFECLHHNNGYKSIRRTIGMLHNFTYKILKNADKLLPCDTFSPAAEEHSEDTFYNNYRQLELNIWQDMMSRESRLCMQSDAIHSSALNFSHGDMPRFASVMKSLNNGDDALSYMKKDSSVMGWCLKLFIDDNRQVFAWFGPHEPNKLLQDPLDRVKSVLRTNLQCLYNYPDTCLSPCHIEDEAINDYLRMLAEAKIGIGSSRPDFKVCGQFVRCRSAKHEFTLNICSLNDLGNANVRIRLYDHQELVEEKCATRHYQYEEVALYDVNIGRGINVFKVEHLFRKLSNYTLDSFTIESKDSRIVQHAYEPIPLGILRDVICASNSLKMDSKTLLSALILPTTFLQRTVRDHINIKVSPCSDTESSSGAVLLAGVRNFVTFQLGGFKGGKICLLKSRIVYDSDTVVLLSNGNKTAFWSKEETPDGLAMVIPDGPSSNYMLCLSAYLAADFEDAQVFQDVEVSANGSHEFRLTFVVLPPFCREVLTTDNAHLQVVLEPAAPFLTQIESVSVNERVVVTEPTLLERGYRFCLSIDDQAMARANTYNASSPQCDKEAADENICSTESSQMSNVAEIPSIGSNGTSTVNVPEGPVKSLAADLSEDVISSASSAPENVVLVKYRALWRQCSHQHKGLDMGLEDLSGTLEYRFTVPHATTSDVVVEYKTPPFCVINKPFEATIVIRANTEVSFDYEVETNKNWFVEGPIRSKNHTLHQSDALTLQFKMMALSGDGGSVLQLPPVHFWCLKVPVVHKEILLLNTLDL</sequence>
<accession>A0AAD9GH59</accession>
<comment type="caution">
    <text evidence="1">The sequence shown here is derived from an EMBL/GenBank/DDBJ whole genome shotgun (WGS) entry which is preliminary data.</text>
</comment>
<dbReference type="Proteomes" id="UP001195914">
    <property type="component" value="Unassembled WGS sequence"/>
</dbReference>
<keyword evidence="2" id="KW-1185">Reference proteome</keyword>
<reference evidence="1" key="1">
    <citation type="journal article" date="2014" name="Nucleic Acids Res.">
        <title>The evolutionary dynamics of variant antigen genes in Babesia reveal a history of genomic innovation underlying host-parasite interaction.</title>
        <authorList>
            <person name="Jackson A.P."/>
            <person name="Otto T.D."/>
            <person name="Darby A."/>
            <person name="Ramaprasad A."/>
            <person name="Xia D."/>
            <person name="Echaide I.E."/>
            <person name="Farber M."/>
            <person name="Gahlot S."/>
            <person name="Gamble J."/>
            <person name="Gupta D."/>
            <person name="Gupta Y."/>
            <person name="Jackson L."/>
            <person name="Malandrin L."/>
            <person name="Malas T.B."/>
            <person name="Moussa E."/>
            <person name="Nair M."/>
            <person name="Reid A.J."/>
            <person name="Sanders M."/>
            <person name="Sharma J."/>
            <person name="Tracey A."/>
            <person name="Quail M.A."/>
            <person name="Weir W."/>
            <person name="Wastling J.M."/>
            <person name="Hall N."/>
            <person name="Willadsen P."/>
            <person name="Lingelbach K."/>
            <person name="Shiels B."/>
            <person name="Tait A."/>
            <person name="Berriman M."/>
            <person name="Allred D.R."/>
            <person name="Pain A."/>
        </authorList>
    </citation>
    <scope>NUCLEOTIDE SEQUENCE</scope>
    <source>
        <strain evidence="1">1802A</strain>
    </source>
</reference>